<dbReference type="OrthoDB" id="8300194at2759"/>
<dbReference type="KEGG" id="glz:GLAREA_03162"/>
<dbReference type="eggNOG" id="ENOG502SN0H">
    <property type="taxonomic scope" value="Eukaryota"/>
</dbReference>
<keyword evidence="2" id="KW-0418">Kinase</keyword>
<dbReference type="InterPro" id="IPR051678">
    <property type="entry name" value="AGP_Transferase"/>
</dbReference>
<dbReference type="AlphaFoldDB" id="S3CL66"/>
<evidence type="ECO:0000313" key="2">
    <source>
        <dbReference type="EMBL" id="EPE27247.1"/>
    </source>
</evidence>
<evidence type="ECO:0000259" key="1">
    <source>
        <dbReference type="Pfam" id="PF01636"/>
    </source>
</evidence>
<dbReference type="GeneID" id="19462217"/>
<dbReference type="InterPro" id="IPR002575">
    <property type="entry name" value="Aminoglycoside_PTrfase"/>
</dbReference>
<dbReference type="SUPFAM" id="SSF56112">
    <property type="entry name" value="Protein kinase-like (PK-like)"/>
    <property type="match status" value="1"/>
</dbReference>
<dbReference type="PANTHER" id="PTHR21310:SF55">
    <property type="entry name" value="AMINOGLYCOSIDE PHOSPHOTRANSFERASE DOMAIN-CONTAINING PROTEIN"/>
    <property type="match status" value="1"/>
</dbReference>
<dbReference type="STRING" id="1116229.S3CL66"/>
<dbReference type="Gene3D" id="3.90.1200.10">
    <property type="match status" value="1"/>
</dbReference>
<dbReference type="HOGENOM" id="CLU_021768_6_0_1"/>
<dbReference type="InterPro" id="IPR011009">
    <property type="entry name" value="Kinase-like_dom_sf"/>
</dbReference>
<sequence>MEIPSENFMHPEDSMSDLIFEPENTIRPEAVVERKKQLGVARRKLKDHELCWACGWTNLHQMSSSYNPRLKIVTTRENMGIWALGSKYLLKDFPNDGSSPGNDYVTHRFLQSQPNSGVPLLKEMQLLSKPTDKTYLLLMSRSESKSLSSIWPDVTIKQRLDLRKQMLKILQDLRKFTASGAQTVDGGKLSDYILGGCSVTRPMCKTIGFDTEEWFANIEEELRVGLEKIHETKDPIIIEREYQKLKSNFPKSEPYTLTHGDLTLGNIMVDENIQITEIIDWEHAGYYPWWAEWWFSRMQAQDGSRPLLKPVFPLLEHSMNLATFDTEVLDPVGKVIQAWQKCDIAHPHYLDRWLRPPFSASEPYDGEFVLGHMGGITKREHVIKRSP</sequence>
<dbReference type="GO" id="GO:0016301">
    <property type="term" value="F:kinase activity"/>
    <property type="evidence" value="ECO:0007669"/>
    <property type="project" value="UniProtKB-KW"/>
</dbReference>
<keyword evidence="2" id="KW-0808">Transferase</keyword>
<dbReference type="Pfam" id="PF01636">
    <property type="entry name" value="APH"/>
    <property type="match status" value="1"/>
</dbReference>
<accession>S3CL66</accession>
<keyword evidence="3" id="KW-1185">Reference proteome</keyword>
<evidence type="ECO:0000313" key="3">
    <source>
        <dbReference type="Proteomes" id="UP000016922"/>
    </source>
</evidence>
<feature type="domain" description="Aminoglycoside phosphotransferase" evidence="1">
    <location>
        <begin position="229"/>
        <end position="294"/>
    </location>
</feature>
<organism evidence="2 3">
    <name type="scientific">Glarea lozoyensis (strain ATCC 20868 / MF5171)</name>
    <dbReference type="NCBI Taxonomy" id="1116229"/>
    <lineage>
        <taxon>Eukaryota</taxon>
        <taxon>Fungi</taxon>
        <taxon>Dikarya</taxon>
        <taxon>Ascomycota</taxon>
        <taxon>Pezizomycotina</taxon>
        <taxon>Leotiomycetes</taxon>
        <taxon>Helotiales</taxon>
        <taxon>Helotiaceae</taxon>
        <taxon>Glarea</taxon>
    </lineage>
</organism>
<dbReference type="PANTHER" id="PTHR21310">
    <property type="entry name" value="AMINOGLYCOSIDE PHOSPHOTRANSFERASE-RELATED-RELATED"/>
    <property type="match status" value="1"/>
</dbReference>
<dbReference type="Proteomes" id="UP000016922">
    <property type="component" value="Unassembled WGS sequence"/>
</dbReference>
<proteinExistence type="predicted"/>
<reference evidence="2 3" key="1">
    <citation type="journal article" date="2013" name="BMC Genomics">
        <title>Genomics-driven discovery of the pneumocandin biosynthetic gene cluster in the fungus Glarea lozoyensis.</title>
        <authorList>
            <person name="Chen L."/>
            <person name="Yue Q."/>
            <person name="Zhang X."/>
            <person name="Xiang M."/>
            <person name="Wang C."/>
            <person name="Li S."/>
            <person name="Che Y."/>
            <person name="Ortiz-Lopez F.J."/>
            <person name="Bills G.F."/>
            <person name="Liu X."/>
            <person name="An Z."/>
        </authorList>
    </citation>
    <scope>NUCLEOTIDE SEQUENCE [LARGE SCALE GENOMIC DNA]</scope>
    <source>
        <strain evidence="3">ATCC 20868 / MF5171</strain>
    </source>
</reference>
<protein>
    <submittedName>
        <fullName evidence="2">Protein kinase-like (PK-like)</fullName>
    </submittedName>
</protein>
<gene>
    <name evidence="2" type="ORF">GLAREA_03162</name>
</gene>
<dbReference type="RefSeq" id="XP_008086437.1">
    <property type="nucleotide sequence ID" value="XM_008088246.1"/>
</dbReference>
<name>S3CL66_GLAL2</name>
<dbReference type="EMBL" id="KE145370">
    <property type="protein sequence ID" value="EPE27247.1"/>
    <property type="molecule type" value="Genomic_DNA"/>
</dbReference>